<accession>A0A6G1D6R3</accession>
<dbReference type="EMBL" id="SPHZ02000007">
    <property type="protein sequence ID" value="KAF0908059.1"/>
    <property type="molecule type" value="Genomic_DNA"/>
</dbReference>
<organism evidence="2 3">
    <name type="scientific">Oryza meyeriana var. granulata</name>
    <dbReference type="NCBI Taxonomy" id="110450"/>
    <lineage>
        <taxon>Eukaryota</taxon>
        <taxon>Viridiplantae</taxon>
        <taxon>Streptophyta</taxon>
        <taxon>Embryophyta</taxon>
        <taxon>Tracheophyta</taxon>
        <taxon>Spermatophyta</taxon>
        <taxon>Magnoliopsida</taxon>
        <taxon>Liliopsida</taxon>
        <taxon>Poales</taxon>
        <taxon>Poaceae</taxon>
        <taxon>BOP clade</taxon>
        <taxon>Oryzoideae</taxon>
        <taxon>Oryzeae</taxon>
        <taxon>Oryzinae</taxon>
        <taxon>Oryza</taxon>
        <taxon>Oryza meyeriana</taxon>
    </lineage>
</organism>
<evidence type="ECO:0000256" key="1">
    <source>
        <dbReference type="SAM" id="MobiDB-lite"/>
    </source>
</evidence>
<keyword evidence="3" id="KW-1185">Reference proteome</keyword>
<reference evidence="2 3" key="1">
    <citation type="submission" date="2019-11" db="EMBL/GenBank/DDBJ databases">
        <title>Whole genome sequence of Oryza granulata.</title>
        <authorList>
            <person name="Li W."/>
        </authorList>
    </citation>
    <scope>NUCLEOTIDE SEQUENCE [LARGE SCALE GENOMIC DNA]</scope>
    <source>
        <strain evidence="3">cv. Menghai</strain>
        <tissue evidence="2">Leaf</tissue>
    </source>
</reference>
<protein>
    <submittedName>
        <fullName evidence="2">Uncharacterized protein</fullName>
    </submittedName>
</protein>
<proteinExistence type="predicted"/>
<comment type="caution">
    <text evidence="2">The sequence shown here is derived from an EMBL/GenBank/DDBJ whole genome shotgun (WGS) entry which is preliminary data.</text>
</comment>
<feature type="region of interest" description="Disordered" evidence="1">
    <location>
        <begin position="1"/>
        <end position="22"/>
    </location>
</feature>
<name>A0A6G1D6R3_9ORYZ</name>
<feature type="compositionally biased region" description="Pro residues" evidence="1">
    <location>
        <begin position="70"/>
        <end position="82"/>
    </location>
</feature>
<dbReference type="AlphaFoldDB" id="A0A6G1D6R3"/>
<evidence type="ECO:0000313" key="2">
    <source>
        <dbReference type="EMBL" id="KAF0908059.1"/>
    </source>
</evidence>
<feature type="region of interest" description="Disordered" evidence="1">
    <location>
        <begin position="57"/>
        <end position="82"/>
    </location>
</feature>
<dbReference type="Proteomes" id="UP000479710">
    <property type="component" value="Unassembled WGS sequence"/>
</dbReference>
<evidence type="ECO:0000313" key="3">
    <source>
        <dbReference type="Proteomes" id="UP000479710"/>
    </source>
</evidence>
<gene>
    <name evidence="2" type="ORF">E2562_022908</name>
</gene>
<sequence>MEVGVPVKEDAGGKRAAPSGAAAPCCSATGAVLPTPFRCRGTAVAFSSDAAAAAFRSRADAAPSAHEPTPRPSAPAPRCPSAPVLPPPLANLTLLPPLALLDASCLDGWVAALV</sequence>